<keyword evidence="3" id="KW-1185">Reference proteome</keyword>
<evidence type="ECO:0000313" key="3">
    <source>
        <dbReference type="Proteomes" id="UP001596107"/>
    </source>
</evidence>
<keyword evidence="1" id="KW-0175">Coiled coil</keyword>
<protein>
    <submittedName>
        <fullName evidence="2">DUF2799 domain-containing protein</fullName>
    </submittedName>
</protein>
<gene>
    <name evidence="2" type="ORF">ACFPOD_02090</name>
</gene>
<sequence>MTAAETARISSDFITKALASCHPITNSPAKFVAEELWLLIWREAIMRKMLNTGLIAGLVCMLSLSACATLNESECESVSWSDLGRSDGTAGRSPSYVQRHREACQKYGLPVDESAWRAGWEDGIRRFCTPANGLSAGRDGRSNANSCPMDVAPGFESAYRVGKRVYDARSEYDRLKRELEQLYDDLEDAAKGEDRSKIRNRISLKESDLFVAEGRVRDAERLYDDYLYEEAARRY</sequence>
<dbReference type="InterPro" id="IPR021242">
    <property type="entry name" value="DUF2799"/>
</dbReference>
<evidence type="ECO:0000256" key="1">
    <source>
        <dbReference type="SAM" id="Coils"/>
    </source>
</evidence>
<evidence type="ECO:0000313" key="2">
    <source>
        <dbReference type="EMBL" id="MFC5583885.1"/>
    </source>
</evidence>
<accession>A0ABW0T3H6</accession>
<dbReference type="EMBL" id="JBHSNB010000001">
    <property type="protein sequence ID" value="MFC5583885.1"/>
    <property type="molecule type" value="Genomic_DNA"/>
</dbReference>
<dbReference type="RefSeq" id="WP_246637807.1">
    <property type="nucleotide sequence ID" value="NZ_CP078143.1"/>
</dbReference>
<dbReference type="Pfam" id="PF10973">
    <property type="entry name" value="DUF2799"/>
    <property type="match status" value="1"/>
</dbReference>
<dbReference type="Proteomes" id="UP001596107">
    <property type="component" value="Unassembled WGS sequence"/>
</dbReference>
<reference evidence="3" key="1">
    <citation type="journal article" date="2019" name="Int. J. Syst. Evol. Microbiol.">
        <title>The Global Catalogue of Microorganisms (GCM) 10K type strain sequencing project: providing services to taxonomists for standard genome sequencing and annotation.</title>
        <authorList>
            <consortium name="The Broad Institute Genomics Platform"/>
            <consortium name="The Broad Institute Genome Sequencing Center for Infectious Disease"/>
            <person name="Wu L."/>
            <person name="Ma J."/>
        </authorList>
    </citation>
    <scope>NUCLEOTIDE SEQUENCE [LARGE SCALE GENOMIC DNA]</scope>
    <source>
        <strain evidence="3">JCM 3366</strain>
    </source>
</reference>
<proteinExistence type="predicted"/>
<comment type="caution">
    <text evidence="2">The sequence shown here is derived from an EMBL/GenBank/DDBJ whole genome shotgun (WGS) entry which is preliminary data.</text>
</comment>
<organism evidence="2 3">
    <name type="scientific">Nitratireductor kimnyeongensis</name>
    <dbReference type="NCBI Taxonomy" id="430679"/>
    <lineage>
        <taxon>Bacteria</taxon>
        <taxon>Pseudomonadati</taxon>
        <taxon>Pseudomonadota</taxon>
        <taxon>Alphaproteobacteria</taxon>
        <taxon>Hyphomicrobiales</taxon>
        <taxon>Phyllobacteriaceae</taxon>
        <taxon>Nitratireductor</taxon>
    </lineage>
</organism>
<feature type="coiled-coil region" evidence="1">
    <location>
        <begin position="165"/>
        <end position="196"/>
    </location>
</feature>
<name>A0ABW0T3H6_9HYPH</name>